<sequence>VLKTEHKTIKTQAHMCDKETTYLERERDCVEVERIHHRQMESKQLDIQALQEETRVLGLKLELVKLQAANSMSSSTAPSPSCAGPSI</sequence>
<gene>
    <name evidence="1" type="ORF">PISMIDRAFT_117621</name>
</gene>
<protein>
    <submittedName>
        <fullName evidence="1">Uncharacterized protein</fullName>
    </submittedName>
</protein>
<name>A0A0C9YVA6_9AGAM</name>
<dbReference type="OrthoDB" id="2671591at2759"/>
<keyword evidence="2" id="KW-1185">Reference proteome</keyword>
<reference evidence="1 2" key="1">
    <citation type="submission" date="2014-04" db="EMBL/GenBank/DDBJ databases">
        <authorList>
            <consortium name="DOE Joint Genome Institute"/>
            <person name="Kuo A."/>
            <person name="Kohler A."/>
            <person name="Costa M.D."/>
            <person name="Nagy L.G."/>
            <person name="Floudas D."/>
            <person name="Copeland A."/>
            <person name="Barry K.W."/>
            <person name="Cichocki N."/>
            <person name="Veneault-Fourrey C."/>
            <person name="LaButti K."/>
            <person name="Lindquist E.A."/>
            <person name="Lipzen A."/>
            <person name="Lundell T."/>
            <person name="Morin E."/>
            <person name="Murat C."/>
            <person name="Sun H."/>
            <person name="Tunlid A."/>
            <person name="Henrissat B."/>
            <person name="Grigoriev I.V."/>
            <person name="Hibbett D.S."/>
            <person name="Martin F."/>
            <person name="Nordberg H.P."/>
            <person name="Cantor M.N."/>
            <person name="Hua S.X."/>
        </authorList>
    </citation>
    <scope>NUCLEOTIDE SEQUENCE [LARGE SCALE GENOMIC DNA]</scope>
    <source>
        <strain evidence="1 2">441</strain>
    </source>
</reference>
<evidence type="ECO:0000313" key="1">
    <source>
        <dbReference type="EMBL" id="KIK14092.1"/>
    </source>
</evidence>
<proteinExistence type="predicted"/>
<dbReference type="AlphaFoldDB" id="A0A0C9YVA6"/>
<dbReference type="HOGENOM" id="CLU_171261_0_0_1"/>
<reference evidence="2" key="2">
    <citation type="submission" date="2015-01" db="EMBL/GenBank/DDBJ databases">
        <title>Evolutionary Origins and Diversification of the Mycorrhizal Mutualists.</title>
        <authorList>
            <consortium name="DOE Joint Genome Institute"/>
            <consortium name="Mycorrhizal Genomics Consortium"/>
            <person name="Kohler A."/>
            <person name="Kuo A."/>
            <person name="Nagy L.G."/>
            <person name="Floudas D."/>
            <person name="Copeland A."/>
            <person name="Barry K.W."/>
            <person name="Cichocki N."/>
            <person name="Veneault-Fourrey C."/>
            <person name="LaButti K."/>
            <person name="Lindquist E.A."/>
            <person name="Lipzen A."/>
            <person name="Lundell T."/>
            <person name="Morin E."/>
            <person name="Murat C."/>
            <person name="Riley R."/>
            <person name="Ohm R."/>
            <person name="Sun H."/>
            <person name="Tunlid A."/>
            <person name="Henrissat B."/>
            <person name="Grigoriev I.V."/>
            <person name="Hibbett D.S."/>
            <person name="Martin F."/>
        </authorList>
    </citation>
    <scope>NUCLEOTIDE SEQUENCE [LARGE SCALE GENOMIC DNA]</scope>
    <source>
        <strain evidence="2">441</strain>
    </source>
</reference>
<accession>A0A0C9YVA6</accession>
<evidence type="ECO:0000313" key="2">
    <source>
        <dbReference type="Proteomes" id="UP000054018"/>
    </source>
</evidence>
<organism evidence="1 2">
    <name type="scientific">Pisolithus microcarpus 441</name>
    <dbReference type="NCBI Taxonomy" id="765257"/>
    <lineage>
        <taxon>Eukaryota</taxon>
        <taxon>Fungi</taxon>
        <taxon>Dikarya</taxon>
        <taxon>Basidiomycota</taxon>
        <taxon>Agaricomycotina</taxon>
        <taxon>Agaricomycetes</taxon>
        <taxon>Agaricomycetidae</taxon>
        <taxon>Boletales</taxon>
        <taxon>Sclerodermatineae</taxon>
        <taxon>Pisolithaceae</taxon>
        <taxon>Pisolithus</taxon>
    </lineage>
</organism>
<dbReference type="EMBL" id="KN833955">
    <property type="protein sequence ID" value="KIK14092.1"/>
    <property type="molecule type" value="Genomic_DNA"/>
</dbReference>
<feature type="non-terminal residue" evidence="1">
    <location>
        <position position="1"/>
    </location>
</feature>
<dbReference type="Proteomes" id="UP000054018">
    <property type="component" value="Unassembled WGS sequence"/>
</dbReference>